<keyword evidence="3" id="KW-1185">Reference proteome</keyword>
<accession>A0A494X3A9</accession>
<organism evidence="2 3">
    <name type="scientific">Desulfofundulus salinus</name>
    <dbReference type="NCBI Taxonomy" id="2419843"/>
    <lineage>
        <taxon>Bacteria</taxon>
        <taxon>Bacillati</taxon>
        <taxon>Bacillota</taxon>
        <taxon>Clostridia</taxon>
        <taxon>Eubacteriales</taxon>
        <taxon>Peptococcaceae</taxon>
        <taxon>Desulfofundulus</taxon>
    </lineage>
</organism>
<sequence>MLKVVKNSPTPREITREQFLFRSIEAALFQHPAVKDAAVDLVWDKKGRQLLVAYVVPSTPELSPTALKNFICRNPEIPWNEQPRRYLLVPAIPRTPSGKLQRQKLINYYLQAIDSSNRKKLFSSK</sequence>
<proteinExistence type="predicted"/>
<dbReference type="PANTHER" id="PTHR43767">
    <property type="entry name" value="LONG-CHAIN-FATTY-ACID--COA LIGASE"/>
    <property type="match status" value="1"/>
</dbReference>
<gene>
    <name evidence="2" type="ORF">D7024_10415</name>
</gene>
<dbReference type="GO" id="GO:0016877">
    <property type="term" value="F:ligase activity, forming carbon-sulfur bonds"/>
    <property type="evidence" value="ECO:0007669"/>
    <property type="project" value="UniProtKB-ARBA"/>
</dbReference>
<dbReference type="Pfam" id="PF13193">
    <property type="entry name" value="AMP-binding_C"/>
    <property type="match status" value="1"/>
</dbReference>
<dbReference type="EMBL" id="RBWE01000001">
    <property type="protein sequence ID" value="RKO67334.1"/>
    <property type="molecule type" value="Genomic_DNA"/>
</dbReference>
<name>A0A494X3A9_9FIRM</name>
<protein>
    <recommendedName>
        <fullName evidence="1">AMP-binding enzyme C-terminal domain-containing protein</fullName>
    </recommendedName>
</protein>
<evidence type="ECO:0000259" key="1">
    <source>
        <dbReference type="Pfam" id="PF13193"/>
    </source>
</evidence>
<reference evidence="2 3" key="1">
    <citation type="submission" date="2018-10" db="EMBL/GenBank/DDBJ databases">
        <authorList>
            <person name="Grouzdev D.S."/>
            <person name="Krutkina M.S."/>
            <person name="Tourova T.P."/>
            <person name="Nazina T.N."/>
        </authorList>
    </citation>
    <scope>NUCLEOTIDE SEQUENCE [LARGE SCALE GENOMIC DNA]</scope>
    <source>
        <strain evidence="2 3">435</strain>
    </source>
</reference>
<dbReference type="OrthoDB" id="1807409at2"/>
<dbReference type="InterPro" id="IPR025110">
    <property type="entry name" value="AMP-bd_C"/>
</dbReference>
<feature type="domain" description="AMP-binding enzyme C-terminal" evidence="1">
    <location>
        <begin position="24"/>
        <end position="99"/>
    </location>
</feature>
<dbReference type="Gene3D" id="3.30.300.30">
    <property type="match status" value="1"/>
</dbReference>
<dbReference type="PANTHER" id="PTHR43767:SF10">
    <property type="entry name" value="SURFACTIN SYNTHASE SUBUNIT 1"/>
    <property type="match status" value="1"/>
</dbReference>
<dbReference type="InterPro" id="IPR050237">
    <property type="entry name" value="ATP-dep_AMP-bd_enzyme"/>
</dbReference>
<comment type="caution">
    <text evidence="2">The sequence shown here is derived from an EMBL/GenBank/DDBJ whole genome shotgun (WGS) entry which is preliminary data.</text>
</comment>
<dbReference type="SUPFAM" id="SSF56801">
    <property type="entry name" value="Acetyl-CoA synthetase-like"/>
    <property type="match status" value="1"/>
</dbReference>
<dbReference type="Proteomes" id="UP000271256">
    <property type="component" value="Unassembled WGS sequence"/>
</dbReference>
<evidence type="ECO:0000313" key="3">
    <source>
        <dbReference type="Proteomes" id="UP000271256"/>
    </source>
</evidence>
<dbReference type="RefSeq" id="WP_121451748.1">
    <property type="nucleotide sequence ID" value="NZ_RBWE01000001.1"/>
</dbReference>
<evidence type="ECO:0000313" key="2">
    <source>
        <dbReference type="EMBL" id="RKO67334.1"/>
    </source>
</evidence>
<dbReference type="AlphaFoldDB" id="A0A494X3A9"/>
<dbReference type="InterPro" id="IPR045851">
    <property type="entry name" value="AMP-bd_C_sf"/>
</dbReference>